<sequence length="1295" mass="144291">MMQDMWNAPPGFRPTKSAPTSPAKPLGVSRTRSESFQAIHKVPVGDSPYVRAKNVQLVDKDPEKAVPLFWAAINAGDRVDSALKDMAIVMKQQNRAEEAIEAIKSLRHRCSDQAQESLDNILLDLYKRCGRLDDQIALLKHKLFLIQQGLAFNGKRTKTARSQGKKFQVSVEQEATRLLGNLGWALMQQNNYIEAEDAYRRALATAPDNNKMCNLGICLMKQGRIGEAKETLRRVKPAVADGPRGVDSHLKAYERAQQMLKDLESEMMSKGGDRVEQRRLFDAFLGSSSIWQPQPCKDHLQATSTKSYHDDFANENADSNIVSNQNQMLFPQQNSVKQFAPFGNLWNVDAPPFYSSKLVKEPIGHEFHETLKRTRSGRTANSNRNIEMGLSTTQSVEPGKPRPKTRRLSDETEDKLSQLLPDNDDFEEAILAAILGPASNSRTTAVKVVETASSGIFQQKKIEKRLKVSHSLMIYGSIVSVTPISPHEHSDLIAERRKMVSSIKSSIIDSEVDEVPSEQSEDSSPNQDHTSSSGQGVHEKQNGSILWKNYVHSTADEVPETSSLDISEGYDDDKREPEQQLPPKKASSHEDSSKQLKVTGSEKVWSDKLPSFLSNTSEISTTNEKQENVNEPMLQEIISIESDPATEDILPPPLAGANVMNVIVVAAECAPWSKTGGLGDVAGSLPKALARRGHRVMVVAPRYGNYAEPQDIGVRKRYKVDGQDIEVTFFQTYIDGVDFVVIDSHVFCHIEGNIYGGGRLVPWHVPCGGICYGDGNLVSIANDWHTALLPVYLKAYYRDNGLMKFTRSILVIHNIAHQDMWNAPPGFRPTKSAPASPAKPLGVSRTRSESFQAIHKVPVGDSPYVRAKNVQLVDKDPEKAVPLFWAAINAGDRVDSALKDMAIVMKQQNRAEEAIEAIKSLRHRCSDQAQESLDNILLDLYKRCGRLDDQIALLKHKMFLIQKGFAFNGKRTKTARSQGKKFQVSVEQEATRLLGNLGWALMQQNNYIEAEDAYRRALATAPDNNKMCNLGICLMKQGRIGEAKETLRRVKPAVADGPRGVDSHLKAYERAQQMLKDLESEMMSKGGDRVEQRRLFDAFLGSSSIWQPQPCKDHLQATSTKSYHDDFANENADSNIVSNHNQMLFPQQNSVKQFAPFGNLWNVDAPPFYSSKLVKEPIGHEFHETLKRTRSGRTANSNRNIEMGLSTTQSVEPGKPRPKTRRLSDETEDKLSQLLPDNDDFEEAILAAILGPASNSRTTAVKVVETASSGIFQQKKIEKRLKVFQDITLSLSPRA</sequence>
<name>A0A8X8D2W5_POPTO</name>
<dbReference type="Proteomes" id="UP000886885">
    <property type="component" value="Chromosome 5A"/>
</dbReference>
<evidence type="ECO:0000313" key="14">
    <source>
        <dbReference type="EMBL" id="KAG6775687.1"/>
    </source>
</evidence>
<evidence type="ECO:0000256" key="6">
    <source>
        <dbReference type="ARBA" id="ARBA00022803"/>
    </source>
</evidence>
<dbReference type="GO" id="GO:0019252">
    <property type="term" value="P:starch biosynthetic process"/>
    <property type="evidence" value="ECO:0007669"/>
    <property type="project" value="UniProtKB-KW"/>
</dbReference>
<keyword evidence="5" id="KW-0677">Repeat</keyword>
<feature type="domain" description="Starch synthase catalytic" evidence="13">
    <location>
        <begin position="661"/>
        <end position="822"/>
    </location>
</feature>
<evidence type="ECO:0000256" key="9">
    <source>
        <dbReference type="ARBA" id="ARBA00023242"/>
    </source>
</evidence>
<feature type="compositionally biased region" description="Polar residues" evidence="12">
    <location>
        <begin position="522"/>
        <end position="535"/>
    </location>
</feature>
<evidence type="ECO:0000256" key="11">
    <source>
        <dbReference type="SAM" id="Coils"/>
    </source>
</evidence>
<evidence type="ECO:0000256" key="12">
    <source>
        <dbReference type="SAM" id="MobiDB-lite"/>
    </source>
</evidence>
<evidence type="ECO:0000256" key="3">
    <source>
        <dbReference type="ARBA" id="ARBA00022676"/>
    </source>
</evidence>
<dbReference type="InterPro" id="IPR019734">
    <property type="entry name" value="TPR_rpt"/>
</dbReference>
<dbReference type="InterPro" id="IPR044961">
    <property type="entry name" value="MS5/SDI1"/>
</dbReference>
<accession>A0A8X8D2W5</accession>
<feature type="coiled-coil region" evidence="11">
    <location>
        <begin position="89"/>
        <end position="116"/>
    </location>
</feature>
<feature type="repeat" description="TPR" evidence="10">
    <location>
        <begin position="176"/>
        <end position="209"/>
    </location>
</feature>
<evidence type="ECO:0000256" key="1">
    <source>
        <dbReference type="ARBA" id="ARBA00004123"/>
    </source>
</evidence>
<evidence type="ECO:0000313" key="15">
    <source>
        <dbReference type="Proteomes" id="UP000886885"/>
    </source>
</evidence>
<proteinExistence type="predicted"/>
<dbReference type="SMART" id="SM00028">
    <property type="entry name" value="TPR"/>
    <property type="match status" value="2"/>
</dbReference>
<dbReference type="OrthoDB" id="10258631at2759"/>
<feature type="compositionally biased region" description="Polar residues" evidence="12">
    <location>
        <begin position="377"/>
        <end position="396"/>
    </location>
</feature>
<comment type="pathway">
    <text evidence="2">Glycan biosynthesis; starch biosynthesis.</text>
</comment>
<keyword evidence="6 10" id="KW-0802">TPR repeat</keyword>
<evidence type="ECO:0000256" key="10">
    <source>
        <dbReference type="PROSITE-ProRule" id="PRU00339"/>
    </source>
</evidence>
<feature type="compositionally biased region" description="Polar residues" evidence="12">
    <location>
        <begin position="1192"/>
        <end position="1211"/>
    </location>
</feature>
<feature type="coiled-coil region" evidence="11">
    <location>
        <begin position="904"/>
        <end position="931"/>
    </location>
</feature>
<evidence type="ECO:0000256" key="8">
    <source>
        <dbReference type="ARBA" id="ARBA00023054"/>
    </source>
</evidence>
<feature type="region of interest" description="Disordered" evidence="12">
    <location>
        <begin position="1188"/>
        <end position="1227"/>
    </location>
</feature>
<dbReference type="Pfam" id="PF14559">
    <property type="entry name" value="TPR_19"/>
    <property type="match status" value="2"/>
</dbReference>
<feature type="region of interest" description="Disordered" evidence="12">
    <location>
        <begin position="557"/>
        <end position="601"/>
    </location>
</feature>
<dbReference type="GO" id="GO:0005634">
    <property type="term" value="C:nucleus"/>
    <property type="evidence" value="ECO:0007669"/>
    <property type="project" value="UniProtKB-SubCell"/>
</dbReference>
<dbReference type="PANTHER" id="PTHR36326:SF7">
    <property type="entry name" value="PROTEIN POLLENLESS 3-LIKE 2"/>
    <property type="match status" value="1"/>
</dbReference>
<gene>
    <name evidence="14" type="ORF">POTOM_019177</name>
</gene>
<evidence type="ECO:0000256" key="5">
    <source>
        <dbReference type="ARBA" id="ARBA00022737"/>
    </source>
</evidence>
<keyword evidence="15" id="KW-1185">Reference proteome</keyword>
<dbReference type="GO" id="GO:0016757">
    <property type="term" value="F:glycosyltransferase activity"/>
    <property type="evidence" value="ECO:0007669"/>
    <property type="project" value="UniProtKB-KW"/>
</dbReference>
<keyword evidence="9" id="KW-0539">Nucleus</keyword>
<dbReference type="EMBL" id="JAAWWB010000009">
    <property type="protein sequence ID" value="KAG6775687.1"/>
    <property type="molecule type" value="Genomic_DNA"/>
</dbReference>
<comment type="subcellular location">
    <subcellularLocation>
        <location evidence="1">Nucleus</location>
    </subcellularLocation>
</comment>
<keyword evidence="8 11" id="KW-0175">Coiled coil</keyword>
<feature type="repeat" description="TPR" evidence="10">
    <location>
        <begin position="991"/>
        <end position="1024"/>
    </location>
</feature>
<dbReference type="PROSITE" id="PS50005">
    <property type="entry name" value="TPR"/>
    <property type="match status" value="2"/>
</dbReference>
<evidence type="ECO:0000256" key="2">
    <source>
        <dbReference type="ARBA" id="ARBA00004727"/>
    </source>
</evidence>
<keyword evidence="3" id="KW-0328">Glycosyltransferase</keyword>
<dbReference type="Pfam" id="PF08323">
    <property type="entry name" value="Glyco_transf_5"/>
    <property type="match status" value="1"/>
</dbReference>
<feature type="compositionally biased region" description="Acidic residues" evidence="12">
    <location>
        <begin position="510"/>
        <end position="521"/>
    </location>
</feature>
<feature type="region of interest" description="Disordered" evidence="12">
    <location>
        <begin position="1"/>
        <end position="30"/>
    </location>
</feature>
<feature type="region of interest" description="Disordered" evidence="12">
    <location>
        <begin position="509"/>
        <end position="540"/>
    </location>
</feature>
<feature type="region of interest" description="Disordered" evidence="12">
    <location>
        <begin position="373"/>
        <end position="413"/>
    </location>
</feature>
<protein>
    <recommendedName>
        <fullName evidence="13">Starch synthase catalytic domain-containing protein</fullName>
    </recommendedName>
</protein>
<evidence type="ECO:0000256" key="4">
    <source>
        <dbReference type="ARBA" id="ARBA00022679"/>
    </source>
</evidence>
<evidence type="ECO:0000259" key="13">
    <source>
        <dbReference type="Pfam" id="PF08323"/>
    </source>
</evidence>
<reference evidence="14" key="1">
    <citation type="journal article" date="2020" name="bioRxiv">
        <title>Hybrid origin of Populus tomentosa Carr. identified through genome sequencing and phylogenomic analysis.</title>
        <authorList>
            <person name="An X."/>
            <person name="Gao K."/>
            <person name="Chen Z."/>
            <person name="Li J."/>
            <person name="Yang X."/>
            <person name="Yang X."/>
            <person name="Zhou J."/>
            <person name="Guo T."/>
            <person name="Zhao T."/>
            <person name="Huang S."/>
            <person name="Miao D."/>
            <person name="Khan W.U."/>
            <person name="Rao P."/>
            <person name="Ye M."/>
            <person name="Lei B."/>
            <person name="Liao W."/>
            <person name="Wang J."/>
            <person name="Ji L."/>
            <person name="Li Y."/>
            <person name="Guo B."/>
            <person name="Mustafa N.S."/>
            <person name="Li S."/>
            <person name="Yun Q."/>
            <person name="Keller S.R."/>
            <person name="Mao J."/>
            <person name="Zhang R."/>
            <person name="Strauss S.H."/>
        </authorList>
    </citation>
    <scope>NUCLEOTIDE SEQUENCE</scope>
    <source>
        <strain evidence="14">GM15</strain>
        <tissue evidence="14">Leaf</tissue>
    </source>
</reference>
<keyword evidence="4" id="KW-0808">Transferase</keyword>
<evidence type="ECO:0000256" key="7">
    <source>
        <dbReference type="ARBA" id="ARBA00022922"/>
    </source>
</evidence>
<dbReference type="InterPro" id="IPR013534">
    <property type="entry name" value="Starch_synth_cat_dom"/>
</dbReference>
<comment type="caution">
    <text evidence="14">The sequence shown here is derived from an EMBL/GenBank/DDBJ whole genome shotgun (WGS) entry which is preliminary data.</text>
</comment>
<keyword evidence="7" id="KW-0750">Starch biosynthesis</keyword>
<organism evidence="14 15">
    <name type="scientific">Populus tomentosa</name>
    <name type="common">Chinese white poplar</name>
    <dbReference type="NCBI Taxonomy" id="118781"/>
    <lineage>
        <taxon>Eukaryota</taxon>
        <taxon>Viridiplantae</taxon>
        <taxon>Streptophyta</taxon>
        <taxon>Embryophyta</taxon>
        <taxon>Tracheophyta</taxon>
        <taxon>Spermatophyta</taxon>
        <taxon>Magnoliopsida</taxon>
        <taxon>eudicotyledons</taxon>
        <taxon>Gunneridae</taxon>
        <taxon>Pentapetalae</taxon>
        <taxon>rosids</taxon>
        <taxon>fabids</taxon>
        <taxon>Malpighiales</taxon>
        <taxon>Salicaceae</taxon>
        <taxon>Saliceae</taxon>
        <taxon>Populus</taxon>
    </lineage>
</organism>
<dbReference type="PANTHER" id="PTHR36326">
    <property type="entry name" value="PROTEIN POLLENLESS 3-LIKE 2"/>
    <property type="match status" value="1"/>
</dbReference>